<accession>A0A1C7EA96</accession>
<dbReference type="OrthoDB" id="9792792at2"/>
<dbReference type="KEGG" id="ppla:BBI15_10420"/>
<feature type="binding site" evidence="4">
    <location>
        <position position="221"/>
    </location>
    <ligand>
        <name>a divalent metal cation</name>
        <dbReference type="ChEBI" id="CHEBI:60240"/>
        <label>1</label>
    </ligand>
</feature>
<evidence type="ECO:0000256" key="3">
    <source>
        <dbReference type="ARBA" id="ARBA00022723"/>
    </source>
</evidence>
<sequence length="253" mass="28186">MNIKDFEKTIQQLFGEKLLEEEDEYGFTYTADKEIHKIGYATNLSVETVELAIAQGIDLMVTHHDAWDFIYGLREACAAKLAAHNISHFWIHAPLDFVDFGTCTALMKILEVDEINAYSTYSEADGELPGIAEFAAPVEFEQLAGRMRSALSEPVRAWKNNDRPVKRIGVLTGAGHSSALIREAAERGCDTYITGEATLYTIQYAQFAGINLLIGSHTFTEIFGVASLAEKIAEIHPDVEITELEESHFELNH</sequence>
<evidence type="ECO:0000313" key="6">
    <source>
        <dbReference type="Proteomes" id="UP000092650"/>
    </source>
</evidence>
<dbReference type="AlphaFoldDB" id="A0A1C7EA96"/>
<evidence type="ECO:0000256" key="4">
    <source>
        <dbReference type="PIRSR" id="PIRSR602678-1"/>
    </source>
</evidence>
<name>A0A1C7EA96_9BACL</name>
<keyword evidence="3 4" id="KW-0479">Metal-binding</keyword>
<dbReference type="GO" id="GO:0046872">
    <property type="term" value="F:metal ion binding"/>
    <property type="evidence" value="ECO:0007669"/>
    <property type="project" value="UniProtKB-KW"/>
</dbReference>
<dbReference type="GO" id="GO:0005737">
    <property type="term" value="C:cytoplasm"/>
    <property type="evidence" value="ECO:0007669"/>
    <property type="project" value="TreeGrafter"/>
</dbReference>
<dbReference type="STRING" id="1038856.BBI15_10420"/>
<protein>
    <recommendedName>
        <fullName evidence="2">GTP cyclohydrolase 1 type 2 homolog</fullName>
    </recommendedName>
</protein>
<organism evidence="5 6">
    <name type="scientific">Planococcus plakortidis</name>
    <dbReference type="NCBI Taxonomy" id="1038856"/>
    <lineage>
        <taxon>Bacteria</taxon>
        <taxon>Bacillati</taxon>
        <taxon>Bacillota</taxon>
        <taxon>Bacilli</taxon>
        <taxon>Bacillales</taxon>
        <taxon>Caryophanaceae</taxon>
        <taxon>Planococcus</taxon>
    </lineage>
</organism>
<feature type="binding site" evidence="4">
    <location>
        <position position="64"/>
    </location>
    <ligand>
        <name>a divalent metal cation</name>
        <dbReference type="ChEBI" id="CHEBI:60240"/>
        <label>2</label>
    </ligand>
</feature>
<dbReference type="Proteomes" id="UP000092650">
    <property type="component" value="Chromosome"/>
</dbReference>
<dbReference type="InterPro" id="IPR036069">
    <property type="entry name" value="DUF34/NIF3_sf"/>
</dbReference>
<proteinExistence type="inferred from homology"/>
<gene>
    <name evidence="5" type="ORF">BBI15_10420</name>
</gene>
<feature type="binding site" evidence="4">
    <location>
        <position position="96"/>
    </location>
    <ligand>
        <name>a divalent metal cation</name>
        <dbReference type="ChEBI" id="CHEBI:60240"/>
        <label>1</label>
    </ligand>
</feature>
<dbReference type="Gene3D" id="3.40.1390.30">
    <property type="entry name" value="NIF3 (NGG1p interacting factor 3)-like"/>
    <property type="match status" value="2"/>
</dbReference>
<dbReference type="EMBL" id="CP016539">
    <property type="protein sequence ID" value="ANU20601.1"/>
    <property type="molecule type" value="Genomic_DNA"/>
</dbReference>
<evidence type="ECO:0000313" key="5">
    <source>
        <dbReference type="EMBL" id="ANU20601.1"/>
    </source>
</evidence>
<evidence type="ECO:0000256" key="1">
    <source>
        <dbReference type="ARBA" id="ARBA00006964"/>
    </source>
</evidence>
<evidence type="ECO:0000256" key="2">
    <source>
        <dbReference type="ARBA" id="ARBA00022112"/>
    </source>
</evidence>
<dbReference type="PANTHER" id="PTHR13799">
    <property type="entry name" value="NGG1 INTERACTING FACTOR 3"/>
    <property type="match status" value="1"/>
</dbReference>
<dbReference type="InterPro" id="IPR002678">
    <property type="entry name" value="DUF34/NIF3"/>
</dbReference>
<feature type="binding site" evidence="4">
    <location>
        <position position="217"/>
    </location>
    <ligand>
        <name>a divalent metal cation</name>
        <dbReference type="ChEBI" id="CHEBI:60240"/>
        <label>1</label>
    </ligand>
</feature>
<dbReference type="RefSeq" id="WP_068870769.1">
    <property type="nucleotide sequence ID" value="NZ_CP016539.2"/>
</dbReference>
<comment type="similarity">
    <text evidence="1">Belongs to the GTP cyclohydrolase I type 2/NIF3 family.</text>
</comment>
<feature type="binding site" evidence="4">
    <location>
        <position position="63"/>
    </location>
    <ligand>
        <name>a divalent metal cation</name>
        <dbReference type="ChEBI" id="CHEBI:60240"/>
        <label>1</label>
    </ligand>
</feature>
<keyword evidence="6" id="KW-1185">Reference proteome</keyword>
<dbReference type="Pfam" id="PF01784">
    <property type="entry name" value="DUF34_NIF3"/>
    <property type="match status" value="1"/>
</dbReference>
<dbReference type="PANTHER" id="PTHR13799:SF14">
    <property type="entry name" value="GTP CYCLOHYDROLASE 1 TYPE 2 HOMOLOG"/>
    <property type="match status" value="1"/>
</dbReference>
<dbReference type="SUPFAM" id="SSF102705">
    <property type="entry name" value="NIF3 (NGG1p interacting factor 3)-like"/>
    <property type="match status" value="1"/>
</dbReference>
<reference evidence="5" key="1">
    <citation type="submission" date="2016-10" db="EMBL/GenBank/DDBJ databases">
        <authorList>
            <person name="See-Too W.S."/>
        </authorList>
    </citation>
    <scope>NUCLEOTIDE SEQUENCE [LARGE SCALE GENOMIC DNA]</scope>
    <source>
        <strain evidence="5">DSM 23997</strain>
    </source>
</reference>